<dbReference type="SUPFAM" id="SSF51230">
    <property type="entry name" value="Single hybrid motif"/>
    <property type="match status" value="1"/>
</dbReference>
<sequence length="465" mass="49077">MSTMLGFAIRAGVQGARVLSRYGPSTNRGLFRSFHESLAVFGIDGIHLRMPSLSPTMTEGVIVRWLKQEGDPIQPGDVLCEIQTDKAVVAFEVEEAGTLAKIIEPSGDKSIPINTLIGIMVEEGEDWKDVNIPVETVAAPAAAPSAPKGSPAVVPATSSTASGTMRTKLHLLGPAVKLLLHQHGLDAFQVPASGPKNILLKGDVLHFIESGGVSQLSRSASSPAVQARGGPSAGIDPPAVPPFRDIELSSMRRAIAKRLSLSKSTIPHSYTSVDVSVASVLNTRKRLAQEGTKVSVNDFVVKAVALALKKVPQMNVVWDAAAGDAIQLDKVDISVAVATENGLITPIVTDADARMIGDIAASIRELAGRARENKLKPNEFEGGSFSVSNLGMFGIREFTAVINPPQAAIMAVGGSRQVFTANRTVDTIMTVTVSFDARLISDSDAGDFLKAFRGFLENPDTMLGA</sequence>
<feature type="domain" description="Peripheral subunit-binding (PSBD)" evidence="7">
    <location>
        <begin position="171"/>
        <end position="208"/>
    </location>
</feature>
<dbReference type="PANTHER" id="PTHR23151:SF90">
    <property type="entry name" value="DIHYDROLIPOYLLYSINE-RESIDUE ACETYLTRANSFERASE COMPONENT OF PYRUVATE DEHYDROGENASE COMPLEX, MITOCHONDRIAL-RELATED"/>
    <property type="match status" value="1"/>
</dbReference>
<keyword evidence="9" id="KW-1185">Reference proteome</keyword>
<dbReference type="InterPro" id="IPR003016">
    <property type="entry name" value="2-oxoA_DH_lipoyl-BS"/>
</dbReference>
<dbReference type="InterPro" id="IPR011053">
    <property type="entry name" value="Single_hybrid_motif"/>
</dbReference>
<dbReference type="Gene3D" id="3.30.559.10">
    <property type="entry name" value="Chloramphenicol acetyltransferase-like domain"/>
    <property type="match status" value="1"/>
</dbReference>
<dbReference type="InterPro" id="IPR001078">
    <property type="entry name" value="2-oxoacid_DH_actylTfrase"/>
</dbReference>
<dbReference type="PANTHER" id="PTHR23151">
    <property type="entry name" value="DIHYDROLIPOAMIDE ACETYL/SUCCINYL-TRANSFERASE-RELATED"/>
    <property type="match status" value="1"/>
</dbReference>
<comment type="similarity">
    <text evidence="1 4">Belongs to the 2-oxoacid dehydrogenase family.</text>
</comment>
<dbReference type="AlphaFoldDB" id="A0A7M7KHJ9"/>
<evidence type="ECO:0000256" key="1">
    <source>
        <dbReference type="ARBA" id="ARBA00007317"/>
    </source>
</evidence>
<keyword evidence="4" id="KW-0808">Transferase</keyword>
<name>A0A7M7KHJ9_VARDE</name>
<dbReference type="PROSITE" id="PS51826">
    <property type="entry name" value="PSBD"/>
    <property type="match status" value="1"/>
</dbReference>
<dbReference type="InterPro" id="IPR023213">
    <property type="entry name" value="CAT-like_dom_sf"/>
</dbReference>
<evidence type="ECO:0000259" key="7">
    <source>
        <dbReference type="PROSITE" id="PS51826"/>
    </source>
</evidence>
<dbReference type="PROSITE" id="PS50968">
    <property type="entry name" value="BIOTINYL_LIPOYL"/>
    <property type="match status" value="1"/>
</dbReference>
<dbReference type="OrthoDB" id="537444at2759"/>
<accession>A0A7M7KHJ9</accession>
<dbReference type="EnsemblMetazoa" id="XM_022811208">
    <property type="protein sequence ID" value="XP_022666943"/>
    <property type="gene ID" value="LOC111252780"/>
</dbReference>
<dbReference type="FunFam" id="2.40.50.100:FF:000010">
    <property type="entry name" value="Acetyltransferase component of pyruvate dehydrogenase complex"/>
    <property type="match status" value="1"/>
</dbReference>
<dbReference type="SUPFAM" id="SSF47005">
    <property type="entry name" value="Peripheral subunit-binding domain of 2-oxo acid dehydrogenase complex"/>
    <property type="match status" value="1"/>
</dbReference>
<dbReference type="Proteomes" id="UP000594260">
    <property type="component" value="Unplaced"/>
</dbReference>
<evidence type="ECO:0000256" key="4">
    <source>
        <dbReference type="RuleBase" id="RU003423"/>
    </source>
</evidence>
<dbReference type="InterPro" id="IPR004167">
    <property type="entry name" value="PSBD"/>
</dbReference>
<dbReference type="GO" id="GO:0045254">
    <property type="term" value="C:pyruvate dehydrogenase complex"/>
    <property type="evidence" value="ECO:0007669"/>
    <property type="project" value="InterPro"/>
</dbReference>
<evidence type="ECO:0000256" key="5">
    <source>
        <dbReference type="SAM" id="MobiDB-lite"/>
    </source>
</evidence>
<dbReference type="Pfam" id="PF00198">
    <property type="entry name" value="2-oxoacid_dh"/>
    <property type="match status" value="1"/>
</dbReference>
<dbReference type="PROSITE" id="PS00189">
    <property type="entry name" value="LIPOYL"/>
    <property type="match status" value="1"/>
</dbReference>
<dbReference type="InterPro" id="IPR000089">
    <property type="entry name" value="Biotin_lipoyl"/>
</dbReference>
<dbReference type="SUPFAM" id="SSF52777">
    <property type="entry name" value="CoA-dependent acyltransferases"/>
    <property type="match status" value="1"/>
</dbReference>
<evidence type="ECO:0000313" key="9">
    <source>
        <dbReference type="Proteomes" id="UP000594260"/>
    </source>
</evidence>
<evidence type="ECO:0000256" key="3">
    <source>
        <dbReference type="ARBA" id="ARBA00022946"/>
    </source>
</evidence>
<proteinExistence type="inferred from homology"/>
<keyword evidence="2 4" id="KW-0450">Lipoyl</keyword>
<reference evidence="8" key="1">
    <citation type="submission" date="2021-01" db="UniProtKB">
        <authorList>
            <consortium name="EnsemblMetazoa"/>
        </authorList>
    </citation>
    <scope>IDENTIFICATION</scope>
</reference>
<dbReference type="GO" id="GO:0016746">
    <property type="term" value="F:acyltransferase activity"/>
    <property type="evidence" value="ECO:0007669"/>
    <property type="project" value="UniProtKB-KW"/>
</dbReference>
<dbReference type="InterPro" id="IPR045257">
    <property type="entry name" value="E2/Pdx1"/>
</dbReference>
<dbReference type="EC" id="2.3.1.-" evidence="4"/>
<feature type="domain" description="Lipoyl-binding" evidence="6">
    <location>
        <begin position="45"/>
        <end position="121"/>
    </location>
</feature>
<protein>
    <recommendedName>
        <fullName evidence="4">Dihydrolipoamide acetyltransferase component of pyruvate dehydrogenase complex</fullName>
        <ecNumber evidence="4">2.3.1.-</ecNumber>
    </recommendedName>
</protein>
<dbReference type="InterPro" id="IPR036625">
    <property type="entry name" value="E3-bd_dom_sf"/>
</dbReference>
<dbReference type="Gene3D" id="4.10.320.10">
    <property type="entry name" value="E3-binding domain"/>
    <property type="match status" value="1"/>
</dbReference>
<dbReference type="OMA" id="TIKQKPW"/>
<dbReference type="CDD" id="cd06849">
    <property type="entry name" value="lipoyl_domain"/>
    <property type="match status" value="1"/>
</dbReference>
<dbReference type="Pfam" id="PF02817">
    <property type="entry name" value="E3_binding"/>
    <property type="match status" value="1"/>
</dbReference>
<organism evidence="8 9">
    <name type="scientific">Varroa destructor</name>
    <name type="common">Honeybee mite</name>
    <dbReference type="NCBI Taxonomy" id="109461"/>
    <lineage>
        <taxon>Eukaryota</taxon>
        <taxon>Metazoa</taxon>
        <taxon>Ecdysozoa</taxon>
        <taxon>Arthropoda</taxon>
        <taxon>Chelicerata</taxon>
        <taxon>Arachnida</taxon>
        <taxon>Acari</taxon>
        <taxon>Parasitiformes</taxon>
        <taxon>Mesostigmata</taxon>
        <taxon>Gamasina</taxon>
        <taxon>Dermanyssoidea</taxon>
        <taxon>Varroidae</taxon>
        <taxon>Varroa</taxon>
    </lineage>
</organism>
<keyword evidence="3" id="KW-0809">Transit peptide</keyword>
<dbReference type="Gene3D" id="2.40.50.100">
    <property type="match status" value="1"/>
</dbReference>
<evidence type="ECO:0000259" key="6">
    <source>
        <dbReference type="PROSITE" id="PS50968"/>
    </source>
</evidence>
<dbReference type="Pfam" id="PF00364">
    <property type="entry name" value="Biotin_lipoyl"/>
    <property type="match status" value="1"/>
</dbReference>
<dbReference type="GO" id="GO:0005739">
    <property type="term" value="C:mitochondrion"/>
    <property type="evidence" value="ECO:0007669"/>
    <property type="project" value="TreeGrafter"/>
</dbReference>
<evidence type="ECO:0000313" key="8">
    <source>
        <dbReference type="EnsemblMetazoa" id="XP_022666943"/>
    </source>
</evidence>
<dbReference type="GO" id="GO:0006086">
    <property type="term" value="P:pyruvate decarboxylation to acetyl-CoA"/>
    <property type="evidence" value="ECO:0007669"/>
    <property type="project" value="InterPro"/>
</dbReference>
<dbReference type="RefSeq" id="XP_022666943.1">
    <property type="nucleotide sequence ID" value="XM_022811208.1"/>
</dbReference>
<keyword evidence="4" id="KW-0012">Acyltransferase</keyword>
<feature type="region of interest" description="Disordered" evidence="5">
    <location>
        <begin position="219"/>
        <end position="238"/>
    </location>
</feature>
<dbReference type="InParanoid" id="A0A7M7KHJ9"/>
<evidence type="ECO:0000256" key="2">
    <source>
        <dbReference type="ARBA" id="ARBA00022823"/>
    </source>
</evidence>
<dbReference type="KEGG" id="vde:111252780"/>
<dbReference type="GeneID" id="111252780"/>
<comment type="cofactor">
    <cofactor evidence="4">
        <name>(R)-lipoate</name>
        <dbReference type="ChEBI" id="CHEBI:83088"/>
    </cofactor>
</comment>